<keyword evidence="1" id="KW-0285">Flavoprotein</keyword>
<dbReference type="GO" id="GO:0018580">
    <property type="term" value="F:nitronate monooxygenase activity"/>
    <property type="evidence" value="ECO:0007669"/>
    <property type="project" value="InterPro"/>
</dbReference>
<dbReference type="EMBL" id="FZON01000067">
    <property type="protein sequence ID" value="SNT18612.1"/>
    <property type="molecule type" value="Genomic_DNA"/>
</dbReference>
<dbReference type="InterPro" id="IPR024185">
    <property type="entry name" value="FTHF_cligase-like_sf"/>
</dbReference>
<reference evidence="4 5" key="1">
    <citation type="submission" date="2017-06" db="EMBL/GenBank/DDBJ databases">
        <authorList>
            <person name="Kim H.J."/>
            <person name="Triplett B.A."/>
        </authorList>
    </citation>
    <scope>NUCLEOTIDE SEQUENCE [LARGE SCALE GENOMIC DNA]</scope>
    <source>
        <strain evidence="4 5">DSM 11445</strain>
    </source>
</reference>
<accession>A0A239KLL5</accession>
<keyword evidence="2" id="KW-0288">FMN</keyword>
<dbReference type="InterPro" id="IPR037171">
    <property type="entry name" value="NagB/RpiA_transferase-like"/>
</dbReference>
<evidence type="ECO:0000313" key="4">
    <source>
        <dbReference type="EMBL" id="SNT18612.1"/>
    </source>
</evidence>
<dbReference type="InterPro" id="IPR002698">
    <property type="entry name" value="FTHF_cligase"/>
</dbReference>
<evidence type="ECO:0000256" key="2">
    <source>
        <dbReference type="ARBA" id="ARBA00022643"/>
    </source>
</evidence>
<dbReference type="Gene3D" id="3.40.50.10420">
    <property type="entry name" value="NagB/RpiA/CoA transferase-like"/>
    <property type="match status" value="1"/>
</dbReference>
<evidence type="ECO:0000313" key="5">
    <source>
        <dbReference type="Proteomes" id="UP000198440"/>
    </source>
</evidence>
<keyword evidence="3" id="KW-0560">Oxidoreductase</keyword>
<gene>
    <name evidence="4" type="ORF">SAMN04488078_10672</name>
</gene>
<dbReference type="PROSITE" id="PS51257">
    <property type="entry name" value="PROKAR_LIPOPROTEIN"/>
    <property type="match status" value="1"/>
</dbReference>
<dbReference type="RefSeq" id="WP_245823337.1">
    <property type="nucleotide sequence ID" value="NZ_FZON01000067.1"/>
</dbReference>
<dbReference type="PANTHER" id="PTHR32332">
    <property type="entry name" value="2-NITROPROPANE DIOXYGENASE"/>
    <property type="match status" value="1"/>
</dbReference>
<sequence>MTDRHEDSLHTPLCGLLGCDVPVLLAGMGGVSRWELAAAVADAGGYGMLGMVREDPALIVAEVTALREATDRPFAVNLIPAATEACLLDAQIACCLDLGVPAFSFFWDVMPDVVDRVKRAGCLVLHQVGTVEAARIAAEAGADVIIAQGVEAGGHVHGRSPAFELTDRILGQTNLPVVISGGISTGKDLAAALAIGASGVQCGTAFLATEESFAHPYHKSRIVEATSDDTVLTDVFVLNWPKGAAVRVIANSVTDGLRGNYLGHDPDSLPHQAIAWDGDQPRLRYSTDSPLRTTTGNLEAMALYAGRGAGAIKNVSPAAKHLNDMVSQARHILNGDSSKRLQGDLKSDDFKSFRCQSGFSSPPCYAAEIAPDYFDPLAVDTEQACDVARWRKSERTRLRDARMALSVAERKEIGAALARHLRQVLQDRFDGARGMVFSAYWPIKGEPDLRPLMAELHAAGVTIALPLVETKAAPLTFRHWTPETRMVRGDWNIPVPPPDAPIVTPQITLAPLVGWTATRYRLGYGGGYFDRTLAALKPKPYVIGIGFESAHLATIYPQPHDIPLDLILTEAGVRSDSNESLTSGP</sequence>
<dbReference type="NCBIfam" id="TIGR02727">
    <property type="entry name" value="MTHFS_bact"/>
    <property type="match status" value="1"/>
</dbReference>
<dbReference type="InterPro" id="IPR013785">
    <property type="entry name" value="Aldolase_TIM"/>
</dbReference>
<protein>
    <submittedName>
        <fullName evidence="4">5,10-methenyltetrahydrofolate synthetase</fullName>
    </submittedName>
</protein>
<organism evidence="4 5">
    <name type="scientific">Antarctobacter heliothermus</name>
    <dbReference type="NCBI Taxonomy" id="74033"/>
    <lineage>
        <taxon>Bacteria</taxon>
        <taxon>Pseudomonadati</taxon>
        <taxon>Pseudomonadota</taxon>
        <taxon>Alphaproteobacteria</taxon>
        <taxon>Rhodobacterales</taxon>
        <taxon>Roseobacteraceae</taxon>
        <taxon>Antarctobacter</taxon>
    </lineage>
</organism>
<dbReference type="Gene3D" id="3.20.20.70">
    <property type="entry name" value="Aldolase class I"/>
    <property type="match status" value="1"/>
</dbReference>
<dbReference type="SUPFAM" id="SSF51412">
    <property type="entry name" value="Inosine monophosphate dehydrogenase (IMPDH)"/>
    <property type="match status" value="1"/>
</dbReference>
<dbReference type="Pfam" id="PF03060">
    <property type="entry name" value="NMO"/>
    <property type="match status" value="1"/>
</dbReference>
<dbReference type="AlphaFoldDB" id="A0A239KLL5"/>
<dbReference type="CDD" id="cd04730">
    <property type="entry name" value="NPD_like"/>
    <property type="match status" value="1"/>
</dbReference>
<proteinExistence type="predicted"/>
<evidence type="ECO:0000256" key="1">
    <source>
        <dbReference type="ARBA" id="ARBA00022630"/>
    </source>
</evidence>
<dbReference type="SUPFAM" id="SSF100950">
    <property type="entry name" value="NagB/RpiA/CoA transferase-like"/>
    <property type="match status" value="1"/>
</dbReference>
<dbReference type="PANTHER" id="PTHR32332:SF20">
    <property type="entry name" value="2-NITROPROPANE DIOXYGENASE-LIKE PROTEIN"/>
    <property type="match status" value="1"/>
</dbReference>
<name>A0A239KLL5_9RHOB</name>
<evidence type="ECO:0000256" key="3">
    <source>
        <dbReference type="ARBA" id="ARBA00023002"/>
    </source>
</evidence>
<dbReference type="Pfam" id="PF01812">
    <property type="entry name" value="5-FTHF_cyc-lig"/>
    <property type="match status" value="1"/>
</dbReference>
<dbReference type="InterPro" id="IPR004136">
    <property type="entry name" value="NMO"/>
</dbReference>
<dbReference type="Proteomes" id="UP000198440">
    <property type="component" value="Unassembled WGS sequence"/>
</dbReference>